<evidence type="ECO:0000313" key="3">
    <source>
        <dbReference type="EMBL" id="QUO43814.1"/>
    </source>
</evidence>
<dbReference type="KEGG" id="bcop:JD108_05470"/>
<proteinExistence type="predicted"/>
<reference evidence="2 4" key="1">
    <citation type="submission" date="2020-12" db="EMBL/GenBank/DDBJ databases">
        <title>strain FJAT-54423T represents a novel species of the genus Brevibacillus.</title>
        <authorList>
            <person name="Tang R."/>
        </authorList>
    </citation>
    <scope>NUCLEOTIDE SEQUENCE [LARGE SCALE GENOMIC DNA]</scope>
    <source>
        <strain evidence="2 4">FJAT-54423</strain>
    </source>
</reference>
<dbReference type="EMBL" id="CP073708">
    <property type="protein sequence ID" value="QUO43814.1"/>
    <property type="molecule type" value="Genomic_DNA"/>
</dbReference>
<protein>
    <submittedName>
        <fullName evidence="2">Uncharacterized protein</fullName>
    </submittedName>
</protein>
<gene>
    <name evidence="2" type="ORF">JD108_05470</name>
    <name evidence="3" type="ORF">KDJ56_05150</name>
</gene>
<keyword evidence="5" id="KW-1185">Reference proteome</keyword>
<feature type="compositionally biased region" description="Basic residues" evidence="1">
    <location>
        <begin position="18"/>
        <end position="28"/>
    </location>
</feature>
<reference evidence="3" key="2">
    <citation type="submission" date="2021-04" db="EMBL/GenBank/DDBJ databases">
        <title>Brevibacillus composti FJAT-54423, complete genome.</title>
        <authorList>
            <person name="Tang R."/>
        </authorList>
    </citation>
    <scope>NUCLEOTIDE SEQUENCE</scope>
    <source>
        <strain evidence="3">FJAT-54424</strain>
    </source>
</reference>
<evidence type="ECO:0000313" key="2">
    <source>
        <dbReference type="EMBL" id="QQE76747.1"/>
    </source>
</evidence>
<dbReference type="AlphaFoldDB" id="A0A7T5EQ83"/>
<organism evidence="2 4">
    <name type="scientific">Brevibacillus composti</name>
    <dbReference type="NCBI Taxonomy" id="2796470"/>
    <lineage>
        <taxon>Bacteria</taxon>
        <taxon>Bacillati</taxon>
        <taxon>Bacillota</taxon>
        <taxon>Bacilli</taxon>
        <taxon>Bacillales</taxon>
        <taxon>Paenibacillaceae</taxon>
        <taxon>Brevibacillus</taxon>
    </lineage>
</organism>
<dbReference type="Proteomes" id="UP000595847">
    <property type="component" value="Chromosome"/>
</dbReference>
<evidence type="ECO:0000313" key="4">
    <source>
        <dbReference type="Proteomes" id="UP000595847"/>
    </source>
</evidence>
<dbReference type="Proteomes" id="UP000677234">
    <property type="component" value="Chromosome"/>
</dbReference>
<name>A0A7T5EQ83_9BACL</name>
<feature type="compositionally biased region" description="Basic and acidic residues" evidence="1">
    <location>
        <begin position="1"/>
        <end position="17"/>
    </location>
</feature>
<evidence type="ECO:0000313" key="5">
    <source>
        <dbReference type="Proteomes" id="UP000677234"/>
    </source>
</evidence>
<evidence type="ECO:0000256" key="1">
    <source>
        <dbReference type="SAM" id="MobiDB-lite"/>
    </source>
</evidence>
<sequence>MSRREDAQRNRDHGRDQHGRRRQLKRGRQALQHNRQRFLLPVSKLAVDDRISGRFDLFGFSADIRDQLFNHGRRLGHPPVLRRDAGLSAQLLQPPDIQVFVLIDKG</sequence>
<dbReference type="EMBL" id="CP066308">
    <property type="protein sequence ID" value="QQE76747.1"/>
    <property type="molecule type" value="Genomic_DNA"/>
</dbReference>
<feature type="region of interest" description="Disordered" evidence="1">
    <location>
        <begin position="1"/>
        <end position="30"/>
    </location>
</feature>
<accession>A0A7T5EQ83</accession>